<dbReference type="EMBL" id="CAICTM010000139">
    <property type="protein sequence ID" value="CAB9502571.1"/>
    <property type="molecule type" value="Genomic_DNA"/>
</dbReference>
<comment type="caution">
    <text evidence="2">The sequence shown here is derived from an EMBL/GenBank/DDBJ whole genome shotgun (WGS) entry which is preliminary data.</text>
</comment>
<feature type="region of interest" description="Disordered" evidence="1">
    <location>
        <begin position="13"/>
        <end position="38"/>
    </location>
</feature>
<dbReference type="Gene3D" id="3.10.450.50">
    <property type="match status" value="1"/>
</dbReference>
<dbReference type="OrthoDB" id="10542774at2759"/>
<dbReference type="Proteomes" id="UP001153069">
    <property type="component" value="Unassembled WGS sequence"/>
</dbReference>
<sequence length="212" mass="23403">MKISKGIAQHVKGAKDKMLSLSPKRRMPPKAKGRKSMHNTCEVPSVELSGELSVCDPLTELRIATAEVFYACLNDHDLRGAKSVLADDVTFEFRALDGSLVHEMNWQDFREETMKIFNSFPDFANKPKSIREGQDGTVKVHYAVTSGTHSGTPFAFGPFPPIEASNTRVVNDPEDVRLTFCDGRIRRFAISARGEMVGPAGLYTQLGGFPLV</sequence>
<accession>A0A9N8H6A4</accession>
<keyword evidence="3" id="KW-1185">Reference proteome</keyword>
<evidence type="ECO:0000313" key="2">
    <source>
        <dbReference type="EMBL" id="CAB9502571.1"/>
    </source>
</evidence>
<evidence type="ECO:0000256" key="1">
    <source>
        <dbReference type="SAM" id="MobiDB-lite"/>
    </source>
</evidence>
<evidence type="ECO:0008006" key="4">
    <source>
        <dbReference type="Google" id="ProtNLM"/>
    </source>
</evidence>
<organism evidence="2 3">
    <name type="scientific">Seminavis robusta</name>
    <dbReference type="NCBI Taxonomy" id="568900"/>
    <lineage>
        <taxon>Eukaryota</taxon>
        <taxon>Sar</taxon>
        <taxon>Stramenopiles</taxon>
        <taxon>Ochrophyta</taxon>
        <taxon>Bacillariophyta</taxon>
        <taxon>Bacillariophyceae</taxon>
        <taxon>Bacillariophycidae</taxon>
        <taxon>Naviculales</taxon>
        <taxon>Naviculaceae</taxon>
        <taxon>Seminavis</taxon>
    </lineage>
</organism>
<dbReference type="SUPFAM" id="SSF54427">
    <property type="entry name" value="NTF2-like"/>
    <property type="match status" value="1"/>
</dbReference>
<gene>
    <name evidence="2" type="ORF">SEMRO_140_G065450.1</name>
</gene>
<dbReference type="AlphaFoldDB" id="A0A9N8H6A4"/>
<feature type="compositionally biased region" description="Basic residues" evidence="1">
    <location>
        <begin position="23"/>
        <end position="37"/>
    </location>
</feature>
<protein>
    <recommendedName>
        <fullName evidence="4">SnoaL-like domain-containing protein</fullName>
    </recommendedName>
</protein>
<name>A0A9N8H6A4_9STRA</name>
<proteinExistence type="predicted"/>
<evidence type="ECO:0000313" key="3">
    <source>
        <dbReference type="Proteomes" id="UP001153069"/>
    </source>
</evidence>
<dbReference type="InterPro" id="IPR032710">
    <property type="entry name" value="NTF2-like_dom_sf"/>
</dbReference>
<reference evidence="2" key="1">
    <citation type="submission" date="2020-06" db="EMBL/GenBank/DDBJ databases">
        <authorList>
            <consortium name="Plant Systems Biology data submission"/>
        </authorList>
    </citation>
    <scope>NUCLEOTIDE SEQUENCE</scope>
    <source>
        <strain evidence="2">D6</strain>
    </source>
</reference>